<evidence type="ECO:0000313" key="2">
    <source>
        <dbReference type="Proteomes" id="UP000327493"/>
    </source>
</evidence>
<dbReference type="EMBL" id="VOFY01000001">
    <property type="protein sequence ID" value="KAA8595996.1"/>
    <property type="molecule type" value="Genomic_DNA"/>
</dbReference>
<comment type="caution">
    <text evidence="1">The sequence shown here is derived from an EMBL/GenBank/DDBJ whole genome shotgun (WGS) entry which is preliminary data.</text>
</comment>
<keyword evidence="2" id="KW-1185">Reference proteome</keyword>
<reference evidence="1 2" key="1">
    <citation type="submission" date="2019-08" db="EMBL/GenBank/DDBJ databases">
        <title>A chromosome-level genome assembly, high-density linkage maps, and genome scans reveal the genomic architecture of hybrid incompatibilities underlying speciation via character displacement in darters (Percidae: Etheostominae).</title>
        <authorList>
            <person name="Moran R.L."/>
            <person name="Catchen J.M."/>
            <person name="Fuller R.C."/>
        </authorList>
    </citation>
    <scope>NUCLEOTIDE SEQUENCE [LARGE SCALE GENOMIC DNA]</scope>
    <source>
        <strain evidence="1">EspeVRDwgs_2016</strain>
        <tissue evidence="1">Muscle</tissue>
    </source>
</reference>
<organism evidence="1 2">
    <name type="scientific">Etheostoma spectabile</name>
    <name type="common">orangethroat darter</name>
    <dbReference type="NCBI Taxonomy" id="54343"/>
    <lineage>
        <taxon>Eukaryota</taxon>
        <taxon>Metazoa</taxon>
        <taxon>Chordata</taxon>
        <taxon>Craniata</taxon>
        <taxon>Vertebrata</taxon>
        <taxon>Euteleostomi</taxon>
        <taxon>Actinopterygii</taxon>
        <taxon>Neopterygii</taxon>
        <taxon>Teleostei</taxon>
        <taxon>Neoteleostei</taxon>
        <taxon>Acanthomorphata</taxon>
        <taxon>Eupercaria</taxon>
        <taxon>Perciformes</taxon>
        <taxon>Percoidei</taxon>
        <taxon>Percidae</taxon>
        <taxon>Etheostomatinae</taxon>
        <taxon>Etheostoma</taxon>
    </lineage>
</organism>
<proteinExistence type="predicted"/>
<protein>
    <submittedName>
        <fullName evidence="1">Uncharacterized protein</fullName>
    </submittedName>
</protein>
<gene>
    <name evidence="1" type="ORF">FQN60_011287</name>
</gene>
<name>A0A5J5DRN8_9PERO</name>
<dbReference type="Proteomes" id="UP000327493">
    <property type="component" value="Chromosome 1"/>
</dbReference>
<accession>A0A5J5DRN8</accession>
<evidence type="ECO:0000313" key="1">
    <source>
        <dbReference type="EMBL" id="KAA8595996.1"/>
    </source>
</evidence>
<sequence>MEAFWSVAYPVLELGNVGQGLFQGSPPEWSAVGRLRVLALFSLFFRPQLRKDGFLPIGRKESMAYHWWVAVHDADHLDVNPFLIHILQQPHHIAHAHPFAICVAHGNNPAEDENTSPVLGCREENVPQEGDHRPVTSLLGHFHQGRELVSDPRQCSLLKQALLSLSKHHPNQHTEHGWAHVVAGSVGRDGLLQASYCLSVTTGTNLRVEGGHVEEDTGFLHSDLKGLFEFFWVYELWSCSLLTDGKQVQLVIRAEDLEPDRYLLLLIISLNPKPPPTESSTMLIQKLSVGPQNTRVTLARPTKPCCKRKEKGEEKSWADNVPLDGSDKKKKTPALILICLMICWFTLARLF</sequence>
<dbReference type="AlphaFoldDB" id="A0A5J5DRN8"/>